<sequence>MSMLVMGAWVLHRAGPAGPVTATAARAAGGGQVEVAP</sequence>
<proteinExistence type="predicted"/>
<accession>A0ABP3AIK0</accession>
<dbReference type="EMBL" id="JAOL01000107">
    <property type="protein sequence ID" value="EUA90175.1"/>
    <property type="molecule type" value="Genomic_DNA"/>
</dbReference>
<evidence type="ECO:0000313" key="2">
    <source>
        <dbReference type="Proteomes" id="UP000020681"/>
    </source>
</evidence>
<protein>
    <submittedName>
        <fullName evidence="1">Uncharacterized protein</fullName>
    </submittedName>
</protein>
<organism evidence="1 2">
    <name type="scientific">Mycobacterium ulcerans str. Harvey</name>
    <dbReference type="NCBI Taxonomy" id="1299332"/>
    <lineage>
        <taxon>Bacteria</taxon>
        <taxon>Bacillati</taxon>
        <taxon>Actinomycetota</taxon>
        <taxon>Actinomycetes</taxon>
        <taxon>Mycobacteriales</taxon>
        <taxon>Mycobacteriaceae</taxon>
        <taxon>Mycobacterium</taxon>
        <taxon>Mycobacterium ulcerans group</taxon>
    </lineage>
</organism>
<reference evidence="1 2" key="1">
    <citation type="submission" date="2014-01" db="EMBL/GenBank/DDBJ databases">
        <authorList>
            <person name="Dobos K."/>
            <person name="Lenaerts A."/>
            <person name="Ordway D."/>
            <person name="DeGroote M.A."/>
            <person name="Parker T."/>
            <person name="Sizemore C."/>
            <person name="Tallon L.J."/>
            <person name="Sadzewicz L.K."/>
            <person name="Sengamalay N."/>
            <person name="Fraser C.M."/>
            <person name="Hine E."/>
            <person name="Shefchek K.A."/>
            <person name="Das S.P."/>
            <person name="Tettelin H."/>
        </authorList>
    </citation>
    <scope>NUCLEOTIDE SEQUENCE [LARGE SCALE GENOMIC DNA]</scope>
    <source>
        <strain evidence="1 2">Harvey</strain>
    </source>
</reference>
<evidence type="ECO:0000313" key="1">
    <source>
        <dbReference type="EMBL" id="EUA90175.1"/>
    </source>
</evidence>
<keyword evidence="2" id="KW-1185">Reference proteome</keyword>
<name>A0ABP3AIK0_MYCUL</name>
<dbReference type="Proteomes" id="UP000020681">
    <property type="component" value="Unassembled WGS sequence"/>
</dbReference>
<gene>
    <name evidence="1" type="ORF">I551_3328</name>
</gene>
<comment type="caution">
    <text evidence="1">The sequence shown here is derived from an EMBL/GenBank/DDBJ whole genome shotgun (WGS) entry which is preliminary data.</text>
</comment>